<protein>
    <recommendedName>
        <fullName evidence="1">RNase H type-1 domain-containing protein</fullName>
    </recommendedName>
</protein>
<evidence type="ECO:0000313" key="3">
    <source>
        <dbReference type="Proteomes" id="UP000053958"/>
    </source>
</evidence>
<dbReference type="GO" id="GO:0004523">
    <property type="term" value="F:RNA-DNA hybrid ribonuclease activity"/>
    <property type="evidence" value="ECO:0007669"/>
    <property type="project" value="InterPro"/>
</dbReference>
<dbReference type="InterPro" id="IPR012337">
    <property type="entry name" value="RNaseH-like_sf"/>
</dbReference>
<dbReference type="EMBL" id="LASV01000152">
    <property type="protein sequence ID" value="KKA22183.1"/>
    <property type="molecule type" value="Genomic_DNA"/>
</dbReference>
<feature type="domain" description="RNase H type-1" evidence="1">
    <location>
        <begin position="1"/>
        <end position="57"/>
    </location>
</feature>
<dbReference type="PROSITE" id="PS50879">
    <property type="entry name" value="RNASE_H_1"/>
    <property type="match status" value="1"/>
</dbReference>
<dbReference type="Proteomes" id="UP000053958">
    <property type="component" value="Unassembled WGS sequence"/>
</dbReference>
<proteinExistence type="predicted"/>
<sequence length="254" mass="28102">RLRHQGIGPGQGLAIRAHRAAQALEARGRQTTIQWAPGHHGIEGNERADQAAKRAAAKTLRGGPSELSIAYINRARTEAIRARKQQWLTRALGHRTLDAQRAYRAQPGWKPDPVAAAAPKKIASRYYQLKTGHAAIGTYLQKIQVRDSEACQGCQAPKESVYHLLFECREWRKQRRALYRALTKARVALPTMAEDHPEGRLLGDPKATKAILQFLADTTVGCPLGEAARAAERTRKDDEWGLAALEEAEREGEG</sequence>
<evidence type="ECO:0000259" key="1">
    <source>
        <dbReference type="PROSITE" id="PS50879"/>
    </source>
</evidence>
<dbReference type="InterPro" id="IPR002156">
    <property type="entry name" value="RNaseH_domain"/>
</dbReference>
<dbReference type="OrthoDB" id="4226915at2759"/>
<dbReference type="GeneID" id="25316131"/>
<dbReference type="GO" id="GO:0003676">
    <property type="term" value="F:nucleic acid binding"/>
    <property type="evidence" value="ECO:0007669"/>
    <property type="project" value="InterPro"/>
</dbReference>
<accession>A0A0F4YX44</accession>
<gene>
    <name evidence="2" type="ORF">T310_3782</name>
</gene>
<organism evidence="2 3">
    <name type="scientific">Rasamsonia emersonii (strain ATCC 16479 / CBS 393.64 / IMI 116815)</name>
    <dbReference type="NCBI Taxonomy" id="1408163"/>
    <lineage>
        <taxon>Eukaryota</taxon>
        <taxon>Fungi</taxon>
        <taxon>Dikarya</taxon>
        <taxon>Ascomycota</taxon>
        <taxon>Pezizomycotina</taxon>
        <taxon>Eurotiomycetes</taxon>
        <taxon>Eurotiomycetidae</taxon>
        <taxon>Eurotiales</taxon>
        <taxon>Trichocomaceae</taxon>
        <taxon>Rasamsonia</taxon>
    </lineage>
</organism>
<dbReference type="RefSeq" id="XP_013328795.1">
    <property type="nucleotide sequence ID" value="XM_013473341.1"/>
</dbReference>
<reference evidence="2 3" key="1">
    <citation type="submission" date="2015-04" db="EMBL/GenBank/DDBJ databases">
        <authorList>
            <person name="Heijne W.H."/>
            <person name="Fedorova N.D."/>
            <person name="Nierman W.C."/>
            <person name="Vollebregt A.W."/>
            <person name="Zhao Z."/>
            <person name="Wu L."/>
            <person name="Kumar M."/>
            <person name="Stam H."/>
            <person name="van den Berg M.A."/>
            <person name="Pel H.J."/>
        </authorList>
    </citation>
    <scope>NUCLEOTIDE SEQUENCE [LARGE SCALE GENOMIC DNA]</scope>
    <source>
        <strain evidence="2 3">CBS 393.64</strain>
    </source>
</reference>
<feature type="non-terminal residue" evidence="2">
    <location>
        <position position="1"/>
    </location>
</feature>
<keyword evidence="3" id="KW-1185">Reference proteome</keyword>
<dbReference type="SUPFAM" id="SSF53098">
    <property type="entry name" value="Ribonuclease H-like"/>
    <property type="match status" value="1"/>
</dbReference>
<evidence type="ECO:0000313" key="2">
    <source>
        <dbReference type="EMBL" id="KKA22183.1"/>
    </source>
</evidence>
<name>A0A0F4YX44_RASE3</name>
<dbReference type="AlphaFoldDB" id="A0A0F4YX44"/>
<comment type="caution">
    <text evidence="2">The sequence shown here is derived from an EMBL/GenBank/DDBJ whole genome shotgun (WGS) entry which is preliminary data.</text>
</comment>
<dbReference type="InterPro" id="IPR036397">
    <property type="entry name" value="RNaseH_sf"/>
</dbReference>
<dbReference type="Gene3D" id="3.30.420.10">
    <property type="entry name" value="Ribonuclease H-like superfamily/Ribonuclease H"/>
    <property type="match status" value="1"/>
</dbReference>